<accession>A0A517MX85</accession>
<gene>
    <name evidence="1" type="ORF">HG15A2_28170</name>
</gene>
<proteinExistence type="predicted"/>
<dbReference type="Proteomes" id="UP000319852">
    <property type="component" value="Chromosome"/>
</dbReference>
<dbReference type="AlphaFoldDB" id="A0A517MX85"/>
<sequence>MKYKDVDPIFYAWTERHGLQVYTDCKDEEVRMIRLHGEGKEFADIGVGFAIFDEGGRSHIVDDDRVWVDVGIARRPSRN</sequence>
<organism evidence="1 2">
    <name type="scientific">Adhaeretor mobilis</name>
    <dbReference type="NCBI Taxonomy" id="1930276"/>
    <lineage>
        <taxon>Bacteria</taxon>
        <taxon>Pseudomonadati</taxon>
        <taxon>Planctomycetota</taxon>
        <taxon>Planctomycetia</taxon>
        <taxon>Pirellulales</taxon>
        <taxon>Lacipirellulaceae</taxon>
        <taxon>Adhaeretor</taxon>
    </lineage>
</organism>
<dbReference type="RefSeq" id="WP_145060705.1">
    <property type="nucleotide sequence ID" value="NZ_CP036263.1"/>
</dbReference>
<evidence type="ECO:0000313" key="2">
    <source>
        <dbReference type="Proteomes" id="UP000319852"/>
    </source>
</evidence>
<protein>
    <submittedName>
        <fullName evidence="1">Uncharacterized protein</fullName>
    </submittedName>
</protein>
<reference evidence="1 2" key="1">
    <citation type="submission" date="2019-02" db="EMBL/GenBank/DDBJ databases">
        <title>Deep-cultivation of Planctomycetes and their phenomic and genomic characterization uncovers novel biology.</title>
        <authorList>
            <person name="Wiegand S."/>
            <person name="Jogler M."/>
            <person name="Boedeker C."/>
            <person name="Pinto D."/>
            <person name="Vollmers J."/>
            <person name="Rivas-Marin E."/>
            <person name="Kohn T."/>
            <person name="Peeters S.H."/>
            <person name="Heuer A."/>
            <person name="Rast P."/>
            <person name="Oberbeckmann S."/>
            <person name="Bunk B."/>
            <person name="Jeske O."/>
            <person name="Meyerdierks A."/>
            <person name="Storesund J.E."/>
            <person name="Kallscheuer N."/>
            <person name="Luecker S."/>
            <person name="Lage O.M."/>
            <person name="Pohl T."/>
            <person name="Merkel B.J."/>
            <person name="Hornburger P."/>
            <person name="Mueller R.-W."/>
            <person name="Bruemmer F."/>
            <person name="Labrenz M."/>
            <person name="Spormann A.M."/>
            <person name="Op den Camp H."/>
            <person name="Overmann J."/>
            <person name="Amann R."/>
            <person name="Jetten M.S.M."/>
            <person name="Mascher T."/>
            <person name="Medema M.H."/>
            <person name="Devos D.P."/>
            <person name="Kaster A.-K."/>
            <person name="Ovreas L."/>
            <person name="Rohde M."/>
            <person name="Galperin M.Y."/>
            <person name="Jogler C."/>
        </authorList>
    </citation>
    <scope>NUCLEOTIDE SEQUENCE [LARGE SCALE GENOMIC DNA]</scope>
    <source>
        <strain evidence="1 2">HG15A2</strain>
    </source>
</reference>
<evidence type="ECO:0000313" key="1">
    <source>
        <dbReference type="EMBL" id="QDS99494.1"/>
    </source>
</evidence>
<dbReference type="KEGG" id="amob:HG15A2_28170"/>
<keyword evidence="2" id="KW-1185">Reference proteome</keyword>
<name>A0A517MX85_9BACT</name>
<dbReference type="EMBL" id="CP036263">
    <property type="protein sequence ID" value="QDS99494.1"/>
    <property type="molecule type" value="Genomic_DNA"/>
</dbReference>